<feature type="compositionally biased region" description="Polar residues" evidence="1">
    <location>
        <begin position="90"/>
        <end position="102"/>
    </location>
</feature>
<evidence type="ECO:0000256" key="1">
    <source>
        <dbReference type="SAM" id="MobiDB-lite"/>
    </source>
</evidence>
<dbReference type="AlphaFoldDB" id="A0A165C7V7"/>
<dbReference type="GeneID" id="63830198"/>
<evidence type="ECO:0000313" key="3">
    <source>
        <dbReference type="Proteomes" id="UP000076871"/>
    </source>
</evidence>
<dbReference type="RefSeq" id="XP_040760092.1">
    <property type="nucleotide sequence ID" value="XM_040913170.1"/>
</dbReference>
<name>A0A165C7V7_9APHY</name>
<dbReference type="InParanoid" id="A0A165C7V7"/>
<feature type="region of interest" description="Disordered" evidence="1">
    <location>
        <begin position="44"/>
        <end position="108"/>
    </location>
</feature>
<organism evidence="2 3">
    <name type="scientific">Laetiporus sulphureus 93-53</name>
    <dbReference type="NCBI Taxonomy" id="1314785"/>
    <lineage>
        <taxon>Eukaryota</taxon>
        <taxon>Fungi</taxon>
        <taxon>Dikarya</taxon>
        <taxon>Basidiomycota</taxon>
        <taxon>Agaricomycotina</taxon>
        <taxon>Agaricomycetes</taxon>
        <taxon>Polyporales</taxon>
        <taxon>Laetiporus</taxon>
    </lineage>
</organism>
<feature type="region of interest" description="Disordered" evidence="1">
    <location>
        <begin position="142"/>
        <end position="203"/>
    </location>
</feature>
<reference evidence="2 3" key="1">
    <citation type="journal article" date="2016" name="Mol. Biol. Evol.">
        <title>Comparative Genomics of Early-Diverging Mushroom-Forming Fungi Provides Insights into the Origins of Lignocellulose Decay Capabilities.</title>
        <authorList>
            <person name="Nagy L.G."/>
            <person name="Riley R."/>
            <person name="Tritt A."/>
            <person name="Adam C."/>
            <person name="Daum C."/>
            <person name="Floudas D."/>
            <person name="Sun H."/>
            <person name="Yadav J.S."/>
            <person name="Pangilinan J."/>
            <person name="Larsson K.H."/>
            <person name="Matsuura K."/>
            <person name="Barry K."/>
            <person name="Labutti K."/>
            <person name="Kuo R."/>
            <person name="Ohm R.A."/>
            <person name="Bhattacharya S.S."/>
            <person name="Shirouzu T."/>
            <person name="Yoshinaga Y."/>
            <person name="Martin F.M."/>
            <person name="Grigoriev I.V."/>
            <person name="Hibbett D.S."/>
        </authorList>
    </citation>
    <scope>NUCLEOTIDE SEQUENCE [LARGE SCALE GENOMIC DNA]</scope>
    <source>
        <strain evidence="2 3">93-53</strain>
    </source>
</reference>
<protein>
    <submittedName>
        <fullName evidence="2">Uncharacterized protein</fullName>
    </submittedName>
</protein>
<feature type="compositionally biased region" description="Low complexity" evidence="1">
    <location>
        <begin position="11"/>
        <end position="21"/>
    </location>
</feature>
<keyword evidence="3" id="KW-1185">Reference proteome</keyword>
<feature type="region of interest" description="Disordered" evidence="1">
    <location>
        <begin position="115"/>
        <end position="134"/>
    </location>
</feature>
<gene>
    <name evidence="2" type="ORF">LAESUDRAFT_762921</name>
</gene>
<dbReference type="Proteomes" id="UP000076871">
    <property type="component" value="Unassembled WGS sequence"/>
</dbReference>
<accession>A0A165C7V7</accession>
<proteinExistence type="predicted"/>
<feature type="region of interest" description="Disordered" evidence="1">
    <location>
        <begin position="1"/>
        <end position="25"/>
    </location>
</feature>
<sequence>MGSEAQLLEQSRSPSKAASSSDTIALPRMVRVSLRPTLRTQIPSPLLPITIPRPESDKPLPAIHTDLRTVRRNTSATVSGVQHVPRLDRTPTSPSRTPNSASHAGEGFPIALGQSMSRRQSQHHRRSGHLSAAVELHRRSSIPFPVAGPSTVRIPESEVEMSEVPIRNIEPNRHSLPPIPVDKGTEAAADSVSGAESPPAYTV</sequence>
<dbReference type="EMBL" id="KV427653">
    <property type="protein sequence ID" value="KZT02352.1"/>
    <property type="molecule type" value="Genomic_DNA"/>
</dbReference>
<evidence type="ECO:0000313" key="2">
    <source>
        <dbReference type="EMBL" id="KZT02352.1"/>
    </source>
</evidence>